<evidence type="ECO:0000313" key="3">
    <source>
        <dbReference type="Proteomes" id="UP001583186"/>
    </source>
</evidence>
<feature type="region of interest" description="Disordered" evidence="1">
    <location>
        <begin position="35"/>
        <end position="206"/>
    </location>
</feature>
<gene>
    <name evidence="2" type="ORF">Sste5346_001349</name>
</gene>
<reference evidence="2 3" key="1">
    <citation type="journal article" date="2024" name="IMA Fungus">
        <title>IMA Genome - F19 : A genome assembly and annotation guide to empower mycologists, including annotated draft genome sequences of Ceratocystis pirilliformis, Diaporthe australafricana, Fusarium ophioides, Paecilomyces lecythidis, and Sporothrix stenoceras.</title>
        <authorList>
            <person name="Aylward J."/>
            <person name="Wilson A.M."/>
            <person name="Visagie C.M."/>
            <person name="Spraker J."/>
            <person name="Barnes I."/>
            <person name="Buitendag C."/>
            <person name="Ceriani C."/>
            <person name="Del Mar Angel L."/>
            <person name="du Plessis D."/>
            <person name="Fuchs T."/>
            <person name="Gasser K."/>
            <person name="Kramer D."/>
            <person name="Li W."/>
            <person name="Munsamy K."/>
            <person name="Piso A."/>
            <person name="Price J.L."/>
            <person name="Sonnekus B."/>
            <person name="Thomas C."/>
            <person name="van der Nest A."/>
            <person name="van Dijk A."/>
            <person name="van Heerden A."/>
            <person name="van Vuuren N."/>
            <person name="Yilmaz N."/>
            <person name="Duong T.A."/>
            <person name="van der Merwe N.A."/>
            <person name="Wingfield M.J."/>
            <person name="Wingfield B.D."/>
        </authorList>
    </citation>
    <scope>NUCLEOTIDE SEQUENCE [LARGE SCALE GENOMIC DNA]</scope>
    <source>
        <strain evidence="2 3">CMW 5346</strain>
    </source>
</reference>
<organism evidence="2 3">
    <name type="scientific">Sporothrix stenoceras</name>
    <dbReference type="NCBI Taxonomy" id="5173"/>
    <lineage>
        <taxon>Eukaryota</taxon>
        <taxon>Fungi</taxon>
        <taxon>Dikarya</taxon>
        <taxon>Ascomycota</taxon>
        <taxon>Pezizomycotina</taxon>
        <taxon>Sordariomycetes</taxon>
        <taxon>Sordariomycetidae</taxon>
        <taxon>Ophiostomatales</taxon>
        <taxon>Ophiostomataceae</taxon>
        <taxon>Sporothrix</taxon>
    </lineage>
</organism>
<feature type="region of interest" description="Disordered" evidence="1">
    <location>
        <begin position="236"/>
        <end position="306"/>
    </location>
</feature>
<comment type="caution">
    <text evidence="2">The sequence shown here is derived from an EMBL/GenBank/DDBJ whole genome shotgun (WGS) entry which is preliminary data.</text>
</comment>
<feature type="region of interest" description="Disordered" evidence="1">
    <location>
        <begin position="349"/>
        <end position="368"/>
    </location>
</feature>
<proteinExistence type="predicted"/>
<keyword evidence="3" id="KW-1185">Reference proteome</keyword>
<accession>A0ABR3ZQL2</accession>
<feature type="compositionally biased region" description="Low complexity" evidence="1">
    <location>
        <begin position="152"/>
        <end position="172"/>
    </location>
</feature>
<feature type="compositionally biased region" description="Basic residues" evidence="1">
    <location>
        <begin position="65"/>
        <end position="78"/>
    </location>
</feature>
<sequence>MEEKAAIWDQSATTATMATPMLAMAVDDPELHYPFYHQRGRRRRRSPPPVPLSLTMTASQQMVHRPYHPPPRTRHNNPRPRQQTPSGSSGTFRGRRRHRSPSIGAASAMAAAAVAAVRKASSQSSRPHTRSSSVASSMQHVSRPSSPHEWWGTATTTPSATSNSGSWLCRSVSRSRGRQIRRGGAAGSSAAAAGRAVESPSPRRKMAYRRPMDMDHSAMMAHYHHHLLAPTLHKPYTKPVTRRSHCPSRSGSADGYRDDTSGSPTPSPVTADPIALAARRRRRRQRTQSRPRPRRMMSGDSVTGVGSSGLYELPGYYTFDNDNSMAHGDSIDDSGDTATASSRLQFQMLLEDSSDTTSDGDAMDMEMG</sequence>
<dbReference type="Proteomes" id="UP001583186">
    <property type="component" value="Unassembled WGS sequence"/>
</dbReference>
<name>A0ABR3ZQL2_9PEZI</name>
<feature type="compositionally biased region" description="Low complexity" evidence="1">
    <location>
        <begin position="101"/>
        <end position="142"/>
    </location>
</feature>
<feature type="compositionally biased region" description="Low complexity" evidence="1">
    <location>
        <begin position="296"/>
        <end position="306"/>
    </location>
</feature>
<evidence type="ECO:0000256" key="1">
    <source>
        <dbReference type="SAM" id="MobiDB-lite"/>
    </source>
</evidence>
<dbReference type="EMBL" id="JAWCUI010000005">
    <property type="protein sequence ID" value="KAL1902370.1"/>
    <property type="molecule type" value="Genomic_DNA"/>
</dbReference>
<protein>
    <submittedName>
        <fullName evidence="2">Uncharacterized protein</fullName>
    </submittedName>
</protein>
<feature type="compositionally biased region" description="Low complexity" evidence="1">
    <location>
        <begin position="187"/>
        <end position="196"/>
    </location>
</feature>
<feature type="compositionally biased region" description="Basic residues" evidence="1">
    <location>
        <begin position="278"/>
        <end position="295"/>
    </location>
</feature>
<evidence type="ECO:0000313" key="2">
    <source>
        <dbReference type="EMBL" id="KAL1902370.1"/>
    </source>
</evidence>